<dbReference type="InterPro" id="IPR027417">
    <property type="entry name" value="P-loop_NTPase"/>
</dbReference>
<dbReference type="CDD" id="cd22534">
    <property type="entry name" value="KH-II_Era"/>
    <property type="match status" value="1"/>
</dbReference>
<dbReference type="GO" id="GO:0005829">
    <property type="term" value="C:cytosol"/>
    <property type="evidence" value="ECO:0007669"/>
    <property type="project" value="TreeGrafter"/>
</dbReference>
<accession>A0A1F4U463</accession>
<dbReference type="Gene3D" id="3.30.300.20">
    <property type="match status" value="1"/>
</dbReference>
<dbReference type="CDD" id="cd04163">
    <property type="entry name" value="Era"/>
    <property type="match status" value="1"/>
</dbReference>
<feature type="domain" description="Era-type G" evidence="8">
    <location>
        <begin position="1"/>
        <end position="138"/>
    </location>
</feature>
<reference evidence="9 10" key="1">
    <citation type="journal article" date="2016" name="Nat. Commun.">
        <title>Thousands of microbial genomes shed light on interconnected biogeochemical processes in an aquifer system.</title>
        <authorList>
            <person name="Anantharaman K."/>
            <person name="Brown C.T."/>
            <person name="Hug L.A."/>
            <person name="Sharon I."/>
            <person name="Castelle C.J."/>
            <person name="Probst A.J."/>
            <person name="Thomas B.C."/>
            <person name="Singh A."/>
            <person name="Wilkins M.J."/>
            <person name="Karaoz U."/>
            <person name="Brodie E.L."/>
            <person name="Williams K.H."/>
            <person name="Hubbard S.S."/>
            <person name="Banfield J.F."/>
        </authorList>
    </citation>
    <scope>NUCLEOTIDE SEQUENCE [LARGE SCALE GENOMIC DNA]</scope>
</reference>
<protein>
    <submittedName>
        <fullName evidence="9">GTPase Era</fullName>
    </submittedName>
</protein>
<dbReference type="InterPro" id="IPR005662">
    <property type="entry name" value="GTPase_Era-like"/>
</dbReference>
<dbReference type="GO" id="GO:0019843">
    <property type="term" value="F:rRNA binding"/>
    <property type="evidence" value="ECO:0007669"/>
    <property type="project" value="TreeGrafter"/>
</dbReference>
<dbReference type="NCBIfam" id="NF000908">
    <property type="entry name" value="PRK00089.1"/>
    <property type="match status" value="1"/>
</dbReference>
<dbReference type="InterPro" id="IPR004044">
    <property type="entry name" value="KH_dom_type_2"/>
</dbReference>
<evidence type="ECO:0000256" key="5">
    <source>
        <dbReference type="PROSITE-ProRule" id="PRU01050"/>
    </source>
</evidence>
<dbReference type="Pfam" id="PF01926">
    <property type="entry name" value="MMR_HSR1"/>
    <property type="match status" value="1"/>
</dbReference>
<evidence type="ECO:0000313" key="10">
    <source>
        <dbReference type="Proteomes" id="UP000179242"/>
    </source>
</evidence>
<dbReference type="NCBIfam" id="TIGR00436">
    <property type="entry name" value="era"/>
    <property type="match status" value="1"/>
</dbReference>
<gene>
    <name evidence="9" type="ORF">A2438_07250</name>
</gene>
<evidence type="ECO:0000256" key="4">
    <source>
        <dbReference type="PROSITE-ProRule" id="PRU00118"/>
    </source>
</evidence>
<dbReference type="GO" id="GO:0005525">
    <property type="term" value="F:GTP binding"/>
    <property type="evidence" value="ECO:0007669"/>
    <property type="project" value="UniProtKB-KW"/>
</dbReference>
<evidence type="ECO:0000313" key="9">
    <source>
        <dbReference type="EMBL" id="OGC39647.1"/>
    </source>
</evidence>
<dbReference type="HAMAP" id="MF_00367">
    <property type="entry name" value="GTPase_Era"/>
    <property type="match status" value="1"/>
</dbReference>
<comment type="caution">
    <text evidence="5">Lacks conserved residue(s) required for the propagation of feature annotation.</text>
</comment>
<dbReference type="Proteomes" id="UP000179242">
    <property type="component" value="Unassembled WGS sequence"/>
</dbReference>
<dbReference type="SUPFAM" id="SSF54814">
    <property type="entry name" value="Prokaryotic type KH domain (KH-domain type II)"/>
    <property type="match status" value="1"/>
</dbReference>
<dbReference type="Pfam" id="PF07650">
    <property type="entry name" value="KH_2"/>
    <property type="match status" value="1"/>
</dbReference>
<dbReference type="SUPFAM" id="SSF52540">
    <property type="entry name" value="P-loop containing nucleoside triphosphate hydrolases"/>
    <property type="match status" value="1"/>
</dbReference>
<sequence>TPKPQTTRKPIQGVVSDPEGQIVFVDTPGIFKQARDSLSKKLLEFVRQSLSGIDALVYVADPTRSIGPEERFALNLAETLSQPKILVINKTDLREREMPYLEDDRALADRFDEVFEISAKTGKNLNLLKAAIFERLPEGEPFYPEGQLTNMPNKEWLAELIREKLFLRLRQELPYNLHVVVDEMDHRENGMLYIQARILVTSDRYKKMVIGAGGRGIKEIGQSARRELEAVTSGPVYLDLMVETNPHWIDLVE</sequence>
<feature type="domain" description="KH type-2" evidence="7">
    <location>
        <begin position="169"/>
        <end position="246"/>
    </location>
</feature>
<keyword evidence="3 6" id="KW-0342">GTP-binding</keyword>
<name>A0A1F4U463_UNCSA</name>
<comment type="similarity">
    <text evidence="5 6">Belongs to the TRAFAC class TrmE-Era-EngA-EngB-Septin-like GTPase superfamily. Era GTPase family.</text>
</comment>
<dbReference type="Gene3D" id="3.40.50.300">
    <property type="entry name" value="P-loop containing nucleotide triphosphate hydrolases"/>
    <property type="match status" value="1"/>
</dbReference>
<comment type="caution">
    <text evidence="9">The sequence shown here is derived from an EMBL/GenBank/DDBJ whole genome shotgun (WGS) entry which is preliminary data.</text>
</comment>
<dbReference type="InterPro" id="IPR030388">
    <property type="entry name" value="G_ERA_dom"/>
</dbReference>
<evidence type="ECO:0000256" key="2">
    <source>
        <dbReference type="ARBA" id="ARBA00022884"/>
    </source>
</evidence>
<dbReference type="PROSITE" id="PS51713">
    <property type="entry name" value="G_ERA"/>
    <property type="match status" value="1"/>
</dbReference>
<dbReference type="AlphaFoldDB" id="A0A1F4U463"/>
<keyword evidence="1 6" id="KW-0547">Nucleotide-binding</keyword>
<dbReference type="InterPro" id="IPR015946">
    <property type="entry name" value="KH_dom-like_a/b"/>
</dbReference>
<evidence type="ECO:0000259" key="8">
    <source>
        <dbReference type="PROSITE" id="PS51713"/>
    </source>
</evidence>
<dbReference type="InterPro" id="IPR009019">
    <property type="entry name" value="KH_sf_prok-type"/>
</dbReference>
<keyword evidence="2 4" id="KW-0694">RNA-binding</keyword>
<dbReference type="InterPro" id="IPR006073">
    <property type="entry name" value="GTP-bd"/>
</dbReference>
<feature type="non-terminal residue" evidence="9">
    <location>
        <position position="1"/>
    </location>
</feature>
<dbReference type="PANTHER" id="PTHR42698">
    <property type="entry name" value="GTPASE ERA"/>
    <property type="match status" value="1"/>
</dbReference>
<dbReference type="PANTHER" id="PTHR42698:SF1">
    <property type="entry name" value="GTPASE ERA, MITOCHONDRIAL"/>
    <property type="match status" value="1"/>
</dbReference>
<dbReference type="GO" id="GO:0000028">
    <property type="term" value="P:ribosomal small subunit assembly"/>
    <property type="evidence" value="ECO:0007669"/>
    <property type="project" value="TreeGrafter"/>
</dbReference>
<organism evidence="9 10">
    <name type="scientific">candidate division WOR-1 bacterium RIFOXYC2_FULL_46_14</name>
    <dbReference type="NCBI Taxonomy" id="1802587"/>
    <lineage>
        <taxon>Bacteria</taxon>
        <taxon>Bacillati</taxon>
        <taxon>Saganbacteria</taxon>
    </lineage>
</organism>
<evidence type="ECO:0000259" key="7">
    <source>
        <dbReference type="PROSITE" id="PS50823"/>
    </source>
</evidence>
<evidence type="ECO:0000256" key="1">
    <source>
        <dbReference type="ARBA" id="ARBA00022741"/>
    </source>
</evidence>
<dbReference type="EMBL" id="MEUJ01000007">
    <property type="protein sequence ID" value="OGC39647.1"/>
    <property type="molecule type" value="Genomic_DNA"/>
</dbReference>
<evidence type="ECO:0000256" key="6">
    <source>
        <dbReference type="RuleBase" id="RU003761"/>
    </source>
</evidence>
<evidence type="ECO:0000256" key="3">
    <source>
        <dbReference type="ARBA" id="ARBA00023134"/>
    </source>
</evidence>
<dbReference type="PROSITE" id="PS50823">
    <property type="entry name" value="KH_TYPE_2"/>
    <property type="match status" value="1"/>
</dbReference>
<dbReference type="GO" id="GO:0043024">
    <property type="term" value="F:ribosomal small subunit binding"/>
    <property type="evidence" value="ECO:0007669"/>
    <property type="project" value="TreeGrafter"/>
</dbReference>
<proteinExistence type="inferred from homology"/>